<accession>K1X5G0</accession>
<dbReference type="AlphaFoldDB" id="K1X5G0"/>
<proteinExistence type="predicted"/>
<protein>
    <submittedName>
        <fullName evidence="1">Uncharacterized protein</fullName>
    </submittedName>
</protein>
<name>K1X5G0_9BACT</name>
<reference evidence="1" key="1">
    <citation type="journal article" date="2012" name="Science">
        <title>Fermentation, hydrogen, and sulfur metabolism in multiple uncultivated bacterial phyla.</title>
        <authorList>
            <person name="Wrighton K.C."/>
            <person name="Thomas B.C."/>
            <person name="Sharon I."/>
            <person name="Miller C.S."/>
            <person name="Castelle C.J."/>
            <person name="VerBerkmoes N.C."/>
            <person name="Wilkins M.J."/>
            <person name="Hettich R.L."/>
            <person name="Lipton M.S."/>
            <person name="Williams K.H."/>
            <person name="Long P.E."/>
            <person name="Banfield J.F."/>
        </authorList>
    </citation>
    <scope>NUCLEOTIDE SEQUENCE [LARGE SCALE GENOMIC DNA]</scope>
</reference>
<gene>
    <name evidence="1" type="ORF">ACD_80C00056G0002</name>
</gene>
<dbReference type="EMBL" id="AMFJ01036063">
    <property type="protein sequence ID" value="EKD25440.1"/>
    <property type="molecule type" value="Genomic_DNA"/>
</dbReference>
<sequence length="156" mass="17711">MQEYSCFVQMNRLTPSPDAFLARIVSEDTYEIAPIEITFYGRSRIGLPKKSLVEKLSELGGKFQKLPNGYWLLIHIGKDLDVDHRAIRSKLLSLNAKFNAFSIQEISNHPDTISSFVAYTTQLEFYDINVGEICDKLSQTKIPRTLTIKKGRAPAE</sequence>
<comment type="caution">
    <text evidence="1">The sequence shown here is derived from an EMBL/GenBank/DDBJ whole genome shotgun (WGS) entry which is preliminary data.</text>
</comment>
<organism evidence="1">
    <name type="scientific">uncultured bacterium</name>
    <name type="common">gcode 4</name>
    <dbReference type="NCBI Taxonomy" id="1234023"/>
    <lineage>
        <taxon>Bacteria</taxon>
        <taxon>environmental samples</taxon>
    </lineage>
</organism>
<evidence type="ECO:0000313" key="1">
    <source>
        <dbReference type="EMBL" id="EKD25440.1"/>
    </source>
</evidence>